<gene>
    <name evidence="1" type="ORF">TWF694_004958</name>
</gene>
<dbReference type="Proteomes" id="UP001365542">
    <property type="component" value="Unassembled WGS sequence"/>
</dbReference>
<dbReference type="SUPFAM" id="SSF50494">
    <property type="entry name" value="Trypsin-like serine proteases"/>
    <property type="match status" value="1"/>
</dbReference>
<protein>
    <recommendedName>
        <fullName evidence="3">Trypsin-like serine protease</fullName>
    </recommendedName>
</protein>
<keyword evidence="2" id="KW-1185">Reference proteome</keyword>
<evidence type="ECO:0000313" key="2">
    <source>
        <dbReference type="Proteomes" id="UP001365542"/>
    </source>
</evidence>
<sequence>MADKIVDYFATHRSKGTLSPPPQDLSTVRCEDKGTASKPFTASGEHLAFSDSEPIEMYERQKLSKYLDRIHEDYGTCPPVIPIAGKFKDSNDGYHYITATAWAFGVHHLFTCYHVVEEKKDISDSSTGNIVPVQLEKIYQADPLDPRRSFGELEIVYTNSNLDIAILRSRELFHRLVLQNNQPLYYSKLYTVQISNVPHPIVHPGRYYPSPLPSTFLTDARSTSRFSGSPVLTAGGHVIGMLREEWSDINAMVVSTEGLLMALEEIGGGEINWKQWGVKGCLGYAQPSPALPPQPPLITGVDTRLLRALRHGRDIDKWKTMLEEVEKAKEYDRYLRQKLRKS</sequence>
<comment type="caution">
    <text evidence="1">The sequence shown here is derived from an EMBL/GenBank/DDBJ whole genome shotgun (WGS) entry which is preliminary data.</text>
</comment>
<evidence type="ECO:0008006" key="3">
    <source>
        <dbReference type="Google" id="ProtNLM"/>
    </source>
</evidence>
<dbReference type="InterPro" id="IPR009003">
    <property type="entry name" value="Peptidase_S1_PA"/>
</dbReference>
<organism evidence="1 2">
    <name type="scientific">Orbilia ellipsospora</name>
    <dbReference type="NCBI Taxonomy" id="2528407"/>
    <lineage>
        <taxon>Eukaryota</taxon>
        <taxon>Fungi</taxon>
        <taxon>Dikarya</taxon>
        <taxon>Ascomycota</taxon>
        <taxon>Pezizomycotina</taxon>
        <taxon>Orbiliomycetes</taxon>
        <taxon>Orbiliales</taxon>
        <taxon>Orbiliaceae</taxon>
        <taxon>Orbilia</taxon>
    </lineage>
</organism>
<name>A0AAV9WWN2_9PEZI</name>
<reference evidence="1 2" key="1">
    <citation type="submission" date="2019-10" db="EMBL/GenBank/DDBJ databases">
        <authorList>
            <person name="Palmer J.M."/>
        </authorList>
    </citation>
    <scope>NUCLEOTIDE SEQUENCE [LARGE SCALE GENOMIC DNA]</scope>
    <source>
        <strain evidence="1 2">TWF694</strain>
    </source>
</reference>
<proteinExistence type="predicted"/>
<evidence type="ECO:0000313" key="1">
    <source>
        <dbReference type="EMBL" id="KAK6526361.1"/>
    </source>
</evidence>
<dbReference type="AlphaFoldDB" id="A0AAV9WWN2"/>
<accession>A0AAV9WWN2</accession>
<dbReference type="Pfam" id="PF13365">
    <property type="entry name" value="Trypsin_2"/>
    <property type="match status" value="1"/>
</dbReference>
<dbReference type="EMBL" id="JAVHJO010000016">
    <property type="protein sequence ID" value="KAK6526361.1"/>
    <property type="molecule type" value="Genomic_DNA"/>
</dbReference>